<proteinExistence type="predicted"/>
<evidence type="ECO:0000313" key="2">
    <source>
        <dbReference type="Proteomes" id="UP000215137"/>
    </source>
</evidence>
<dbReference type="Pfam" id="PF13056">
    <property type="entry name" value="DUF3918"/>
    <property type="match status" value="1"/>
</dbReference>
<name>A0A248TL67_9BACI</name>
<organism evidence="1 2">
    <name type="scientific">Cytobacillus kochii</name>
    <dbReference type="NCBI Taxonomy" id="859143"/>
    <lineage>
        <taxon>Bacteria</taxon>
        <taxon>Bacillati</taxon>
        <taxon>Bacillota</taxon>
        <taxon>Bacilli</taxon>
        <taxon>Bacillales</taxon>
        <taxon>Bacillaceae</taxon>
        <taxon>Cytobacillus</taxon>
    </lineage>
</organism>
<keyword evidence="2" id="KW-1185">Reference proteome</keyword>
<dbReference type="OrthoDB" id="2915434at2"/>
<dbReference type="GeneID" id="97217075"/>
<dbReference type="Proteomes" id="UP000215137">
    <property type="component" value="Chromosome"/>
</dbReference>
<evidence type="ECO:0000313" key="1">
    <source>
        <dbReference type="EMBL" id="ASV68901.1"/>
    </source>
</evidence>
<accession>A0A248TL67</accession>
<reference evidence="1 2" key="1">
    <citation type="submission" date="2017-08" db="EMBL/GenBank/DDBJ databases">
        <title>Complete Genome Sequence of Bacillus kochii Oregon-R-modENCODE STRAIN BDGP4, isolated from Drosophila melanogaster gut.</title>
        <authorList>
            <person name="Wan K.H."/>
            <person name="Yu C."/>
            <person name="Park S."/>
            <person name="Hammonds A.S."/>
            <person name="Booth B.W."/>
            <person name="Celniker S.E."/>
        </authorList>
    </citation>
    <scope>NUCLEOTIDE SEQUENCE [LARGE SCALE GENOMIC DNA]</scope>
    <source>
        <strain evidence="1 2">BDGP4</strain>
    </source>
</reference>
<protein>
    <submittedName>
        <fullName evidence="1">DUF3918 domain-containing protein</fullName>
    </submittedName>
</protein>
<sequence>MNKMLTSAAVIGAGVAAYSYMQKNNIVSKRDMKKIQRKVMKMF</sequence>
<dbReference type="EMBL" id="CP022983">
    <property type="protein sequence ID" value="ASV68901.1"/>
    <property type="molecule type" value="Genomic_DNA"/>
</dbReference>
<dbReference type="KEGG" id="bko:CKF48_17345"/>
<gene>
    <name evidence="1" type="ORF">CKF48_17345</name>
</gene>
<dbReference type="RefSeq" id="WP_095372467.1">
    <property type="nucleotide sequence ID" value="NZ_CP022983.1"/>
</dbReference>
<dbReference type="AlphaFoldDB" id="A0A248TL67"/>
<dbReference type="InterPro" id="IPR025029">
    <property type="entry name" value="DUF3918"/>
</dbReference>